<gene>
    <name evidence="9" type="ORF">GPM918_LOCUS28409</name>
    <name evidence="10" type="ORF">SRO942_LOCUS28909</name>
</gene>
<dbReference type="Gene3D" id="3.90.70.10">
    <property type="entry name" value="Cysteine proteinases"/>
    <property type="match status" value="2"/>
</dbReference>
<keyword evidence="3 7" id="KW-0645">Protease</keyword>
<dbReference type="SUPFAM" id="SSF54001">
    <property type="entry name" value="Cysteine proteinases"/>
    <property type="match status" value="1"/>
</dbReference>
<dbReference type="Pfam" id="PF00443">
    <property type="entry name" value="UCH"/>
    <property type="match status" value="1"/>
</dbReference>
<dbReference type="PROSITE" id="PS50235">
    <property type="entry name" value="USP_3"/>
    <property type="match status" value="1"/>
</dbReference>
<dbReference type="GO" id="GO:0006508">
    <property type="term" value="P:proteolysis"/>
    <property type="evidence" value="ECO:0007669"/>
    <property type="project" value="UniProtKB-KW"/>
</dbReference>
<evidence type="ECO:0000256" key="5">
    <source>
        <dbReference type="ARBA" id="ARBA00022801"/>
    </source>
</evidence>
<dbReference type="Proteomes" id="UP000681722">
    <property type="component" value="Unassembled WGS sequence"/>
</dbReference>
<keyword evidence="6 7" id="KW-0788">Thiol protease</keyword>
<dbReference type="EC" id="3.4.19.12" evidence="7"/>
<evidence type="ECO:0000313" key="9">
    <source>
        <dbReference type="EMBL" id="CAF1298662.1"/>
    </source>
</evidence>
<dbReference type="PANTHER" id="PTHR21646">
    <property type="entry name" value="UBIQUITIN CARBOXYL-TERMINAL HYDROLASE"/>
    <property type="match status" value="1"/>
</dbReference>
<dbReference type="PROSITE" id="PS00973">
    <property type="entry name" value="USP_2"/>
    <property type="match status" value="1"/>
</dbReference>
<name>A0A815D9T9_9BILA</name>
<comment type="caution">
    <text evidence="9">The sequence shown here is derived from an EMBL/GenBank/DDBJ whole genome shotgun (WGS) entry which is preliminary data.</text>
</comment>
<evidence type="ECO:0000256" key="3">
    <source>
        <dbReference type="ARBA" id="ARBA00022670"/>
    </source>
</evidence>
<dbReference type="InterPro" id="IPR050185">
    <property type="entry name" value="Ub_carboxyl-term_hydrolase"/>
</dbReference>
<protein>
    <recommendedName>
        <fullName evidence="7">Ubiquitin carboxyl-terminal hydrolase</fullName>
        <ecNumber evidence="7">3.4.19.12</ecNumber>
    </recommendedName>
</protein>
<dbReference type="EMBL" id="CAJOBC010036323">
    <property type="protein sequence ID" value="CAF4118362.1"/>
    <property type="molecule type" value="Genomic_DNA"/>
</dbReference>
<sequence length="738" mass="84938">MRRTFTGSHLNDVVRLDNHYPYTITNVHHGERVLSLNLCPNYPFVTDIRRIYISESRSCDQLKKQVIDELRIRNKSPCDVFLSFLDDNGTWNGINDAYSKLSLFASNIHDNDYIAAHFRYVQQPLSIDSQAVLSFRLCRNTRLKHSFIDMYIRATVTLSYLKAIAIDKLNIYTKPNETVTLLLNKDNNDLWIAFDSKVEDCTLEELEFRNNSYICVDIKSITYLPGVRGLRNTGNTCFMNSALQCLSNVPQLTEYFLTSTDISHTRIACVYSELIKALWSEGSLSLALDTFTLVIQADLPRFDNYKQHDAQEFMNYLINILHTELASQSTIITDLFYGKIRSTVHCLTCKSNESTTEVVSFLPLPLTNRKKKQRLFEINHVKLNGDRQSCIIETDSNGTVSTLLHSFIDYCINENQDDNDIPDLESLIVAKMNGNDVKSQYSLDESLKSVVDNQISVFEVPLMISKHDRMYTPCLFLDNDSHCYFRPPIYLVTPKSNCYGQDVAYQIQKIIKHIVSVTGERPTDVFWTSYSSNYQRHLVSSMNENLYSLKSIIIETSHLCAKAYTSKSKQSSASNTSISQELTLSNLMDDFLKEADLDGQYYCSKCKLQTAAKQKSELCSPLPPIIIIQLKRFTYDIYSSDKIDTFIDYPVNNFDLGQYEKDAIYDLISVINHMGTLSSGHYLTYSKNHRTQKWYSFNDEVIREIKDNDEGQLITKNAYVLVYMRQKPQLEEQLISFT</sequence>
<keyword evidence="5 7" id="KW-0378">Hydrolase</keyword>
<dbReference type="OrthoDB" id="292964at2759"/>
<evidence type="ECO:0000256" key="1">
    <source>
        <dbReference type="ARBA" id="ARBA00000707"/>
    </source>
</evidence>
<evidence type="ECO:0000256" key="6">
    <source>
        <dbReference type="ARBA" id="ARBA00022807"/>
    </source>
</evidence>
<evidence type="ECO:0000256" key="7">
    <source>
        <dbReference type="RuleBase" id="RU366025"/>
    </source>
</evidence>
<dbReference type="InterPro" id="IPR028889">
    <property type="entry name" value="USP"/>
</dbReference>
<keyword evidence="11" id="KW-1185">Reference proteome</keyword>
<feature type="domain" description="USP" evidence="8">
    <location>
        <begin position="228"/>
        <end position="726"/>
    </location>
</feature>
<dbReference type="AlphaFoldDB" id="A0A815D9T9"/>
<dbReference type="InterPro" id="IPR018200">
    <property type="entry name" value="USP_CS"/>
</dbReference>
<dbReference type="EMBL" id="CAJNOQ010012379">
    <property type="protein sequence ID" value="CAF1298662.1"/>
    <property type="molecule type" value="Genomic_DNA"/>
</dbReference>
<evidence type="ECO:0000313" key="10">
    <source>
        <dbReference type="EMBL" id="CAF4118362.1"/>
    </source>
</evidence>
<dbReference type="Proteomes" id="UP000663829">
    <property type="component" value="Unassembled WGS sequence"/>
</dbReference>
<dbReference type="PROSITE" id="PS00972">
    <property type="entry name" value="USP_1"/>
    <property type="match status" value="1"/>
</dbReference>
<dbReference type="InterPro" id="IPR038765">
    <property type="entry name" value="Papain-like_cys_pep_sf"/>
</dbReference>
<accession>A0A815D9T9</accession>
<evidence type="ECO:0000256" key="4">
    <source>
        <dbReference type="ARBA" id="ARBA00022786"/>
    </source>
</evidence>
<keyword evidence="4 7" id="KW-0833">Ubl conjugation pathway</keyword>
<dbReference type="GO" id="GO:0016579">
    <property type="term" value="P:protein deubiquitination"/>
    <property type="evidence" value="ECO:0007669"/>
    <property type="project" value="InterPro"/>
</dbReference>
<dbReference type="GO" id="GO:0004843">
    <property type="term" value="F:cysteine-type deubiquitinase activity"/>
    <property type="evidence" value="ECO:0007669"/>
    <property type="project" value="UniProtKB-UniRule"/>
</dbReference>
<comment type="catalytic activity">
    <reaction evidence="1 7">
        <text>Thiol-dependent hydrolysis of ester, thioester, amide, peptide and isopeptide bonds formed by the C-terminal Gly of ubiquitin (a 76-residue protein attached to proteins as an intracellular targeting signal).</text>
        <dbReference type="EC" id="3.4.19.12"/>
    </reaction>
</comment>
<evidence type="ECO:0000313" key="11">
    <source>
        <dbReference type="Proteomes" id="UP000663829"/>
    </source>
</evidence>
<proteinExistence type="inferred from homology"/>
<reference evidence="9" key="1">
    <citation type="submission" date="2021-02" db="EMBL/GenBank/DDBJ databases">
        <authorList>
            <person name="Nowell W R."/>
        </authorList>
    </citation>
    <scope>NUCLEOTIDE SEQUENCE</scope>
</reference>
<comment type="similarity">
    <text evidence="2 7">Belongs to the peptidase C19 family.</text>
</comment>
<organism evidence="9 11">
    <name type="scientific">Didymodactylos carnosus</name>
    <dbReference type="NCBI Taxonomy" id="1234261"/>
    <lineage>
        <taxon>Eukaryota</taxon>
        <taxon>Metazoa</taxon>
        <taxon>Spiralia</taxon>
        <taxon>Gnathifera</taxon>
        <taxon>Rotifera</taxon>
        <taxon>Eurotatoria</taxon>
        <taxon>Bdelloidea</taxon>
        <taxon>Philodinida</taxon>
        <taxon>Philodinidae</taxon>
        <taxon>Didymodactylos</taxon>
    </lineage>
</organism>
<evidence type="ECO:0000256" key="2">
    <source>
        <dbReference type="ARBA" id="ARBA00009085"/>
    </source>
</evidence>
<dbReference type="PANTHER" id="PTHR21646:SF24">
    <property type="entry name" value="UBIQUITIN CARBOXYL-TERMINAL HYDROLASE"/>
    <property type="match status" value="1"/>
</dbReference>
<dbReference type="InterPro" id="IPR001394">
    <property type="entry name" value="Peptidase_C19_UCH"/>
</dbReference>
<evidence type="ECO:0000259" key="8">
    <source>
        <dbReference type="PROSITE" id="PS50235"/>
    </source>
</evidence>